<evidence type="ECO:0000313" key="3">
    <source>
        <dbReference type="Proteomes" id="UP001208689"/>
    </source>
</evidence>
<feature type="coiled-coil region" evidence="1">
    <location>
        <begin position="167"/>
        <end position="194"/>
    </location>
</feature>
<accession>A0ABY6HY15</accession>
<keyword evidence="3" id="KW-1185">Reference proteome</keyword>
<proteinExistence type="predicted"/>
<dbReference type="EMBL" id="CP104013">
    <property type="protein sequence ID" value="UYP48273.1"/>
    <property type="molecule type" value="Genomic_DNA"/>
</dbReference>
<evidence type="ECO:0000313" key="2">
    <source>
        <dbReference type="EMBL" id="UYP48273.1"/>
    </source>
</evidence>
<dbReference type="Proteomes" id="UP001208689">
    <property type="component" value="Chromosome"/>
</dbReference>
<keyword evidence="1" id="KW-0175">Coiled coil</keyword>
<evidence type="ECO:0000256" key="1">
    <source>
        <dbReference type="SAM" id="Coils"/>
    </source>
</evidence>
<name>A0ABY6HY15_9ARCH</name>
<organism evidence="2 3">
    <name type="scientific">Candidatus Lokiarchaeum ossiferum</name>
    <dbReference type="NCBI Taxonomy" id="2951803"/>
    <lineage>
        <taxon>Archaea</taxon>
        <taxon>Promethearchaeati</taxon>
        <taxon>Promethearchaeota</taxon>
        <taxon>Promethearchaeia</taxon>
        <taxon>Promethearchaeales</taxon>
        <taxon>Promethearchaeaceae</taxon>
        <taxon>Candidatus Lokiarchaeum</taxon>
    </lineage>
</organism>
<reference evidence="2" key="1">
    <citation type="submission" date="2022-09" db="EMBL/GenBank/DDBJ databases">
        <title>Actin cytoskeleton and complex cell architecture in an #Asgard archaeon.</title>
        <authorList>
            <person name="Ponce Toledo R.I."/>
            <person name="Schleper C."/>
            <person name="Rodrigues Oliveira T."/>
            <person name="Wollweber F."/>
            <person name="Xu J."/>
            <person name="Rittmann S."/>
            <person name="Klingl A."/>
            <person name="Pilhofer M."/>
        </authorList>
    </citation>
    <scope>NUCLEOTIDE SEQUENCE</scope>
    <source>
        <strain evidence="2">B-35</strain>
    </source>
</reference>
<gene>
    <name evidence="2" type="ORF">NEF87_004558</name>
</gene>
<sequence>MERAKIFDNLPNLETVLELYINLCGKPEPEEEEEAQKNLVPIFNQWLENIKENDGYYSDIQEIYNMISNWDTLESWFFEIPFLKQKLGEFLLIFYPKNEQLNQIFAPVDKKPNENNIVHTEESFQKSDLKAPIVDLDSNSVQDVKKNTLELNFQKQILTNSIDVEKQTKIEKRLQEMEKRMADLMEKEGRVKVEDQIKPSPPLNEMPQIQQYDSDTKLHPPKFNIPNVPKPKKKVTPNNNNIIPDITEISKEQKKLPIPIKITPQVPFTPEEENIIDINDNEGDSKYKIQNIETNISIQNSPEIVPLQYVPSSKNNISSNAIRITNIDVSSHIIRPEQDLNQNISPKIEQIKYLDNKLENENLIESSIDVFKEIISLESKKYYLEQQMKELEKNVSGGLMSAENYQLQISKYNSELFNFSTHIEKLRSKILD</sequence>
<protein>
    <submittedName>
        <fullName evidence="2">Uncharacterized protein</fullName>
    </submittedName>
</protein>